<dbReference type="AlphaFoldDB" id="A0A2P8HH76"/>
<organism evidence="1 2">
    <name type="scientific">Chitinophaga niastensis</name>
    <dbReference type="NCBI Taxonomy" id="536980"/>
    <lineage>
        <taxon>Bacteria</taxon>
        <taxon>Pseudomonadati</taxon>
        <taxon>Bacteroidota</taxon>
        <taxon>Chitinophagia</taxon>
        <taxon>Chitinophagales</taxon>
        <taxon>Chitinophagaceae</taxon>
        <taxon>Chitinophaga</taxon>
    </lineage>
</organism>
<dbReference type="Proteomes" id="UP000240971">
    <property type="component" value="Unassembled WGS sequence"/>
</dbReference>
<keyword evidence="2" id="KW-1185">Reference proteome</keyword>
<sequence>MNEKLKSKLDVIFKSRLTDSEGVEIASYANEGATALEIRNVVINLSIALPKDFIFMIALCQNNSTLQ</sequence>
<evidence type="ECO:0000313" key="2">
    <source>
        <dbReference type="Proteomes" id="UP000240971"/>
    </source>
</evidence>
<evidence type="ECO:0000313" key="1">
    <source>
        <dbReference type="EMBL" id="PSL45578.1"/>
    </source>
</evidence>
<dbReference type="RefSeq" id="WP_106529897.1">
    <property type="nucleotide sequence ID" value="NZ_PYAW01000004.1"/>
</dbReference>
<name>A0A2P8HH76_CHINA</name>
<proteinExistence type="predicted"/>
<comment type="caution">
    <text evidence="1">The sequence shown here is derived from an EMBL/GenBank/DDBJ whole genome shotgun (WGS) entry which is preliminary data.</text>
</comment>
<dbReference type="EMBL" id="PYAW01000004">
    <property type="protein sequence ID" value="PSL45578.1"/>
    <property type="molecule type" value="Genomic_DNA"/>
</dbReference>
<protein>
    <submittedName>
        <fullName evidence="1">Uncharacterized protein</fullName>
    </submittedName>
</protein>
<reference evidence="1 2" key="1">
    <citation type="submission" date="2018-03" db="EMBL/GenBank/DDBJ databases">
        <title>Genomic Encyclopedia of Archaeal and Bacterial Type Strains, Phase II (KMG-II): from individual species to whole genera.</title>
        <authorList>
            <person name="Goeker M."/>
        </authorList>
    </citation>
    <scope>NUCLEOTIDE SEQUENCE [LARGE SCALE GENOMIC DNA]</scope>
    <source>
        <strain evidence="1 2">DSM 24859</strain>
    </source>
</reference>
<accession>A0A2P8HH76</accession>
<gene>
    <name evidence="1" type="ORF">CLV51_104284</name>
</gene>